<dbReference type="GO" id="GO:0043565">
    <property type="term" value="F:sequence-specific DNA binding"/>
    <property type="evidence" value="ECO:0007669"/>
    <property type="project" value="InterPro"/>
</dbReference>
<dbReference type="Proteomes" id="UP000192448">
    <property type="component" value="Unassembled WGS sequence"/>
</dbReference>
<keyword evidence="2" id="KW-0238">DNA-binding</keyword>
<dbReference type="PANTHER" id="PTHR46796">
    <property type="entry name" value="HTH-TYPE TRANSCRIPTIONAL ACTIVATOR RHAS-RELATED"/>
    <property type="match status" value="1"/>
</dbReference>
<dbReference type="SMART" id="SM00342">
    <property type="entry name" value="HTH_ARAC"/>
    <property type="match status" value="1"/>
</dbReference>
<evidence type="ECO:0000313" key="5">
    <source>
        <dbReference type="EMBL" id="ORA32645.1"/>
    </source>
</evidence>
<evidence type="ECO:0000259" key="4">
    <source>
        <dbReference type="PROSITE" id="PS01124"/>
    </source>
</evidence>
<dbReference type="GO" id="GO:0003700">
    <property type="term" value="F:DNA-binding transcription factor activity"/>
    <property type="evidence" value="ECO:0007669"/>
    <property type="project" value="InterPro"/>
</dbReference>
<comment type="caution">
    <text evidence="5">The sequence shown here is derived from an EMBL/GenBank/DDBJ whole genome shotgun (WGS) entry which is preliminary data.</text>
</comment>
<dbReference type="SUPFAM" id="SSF46689">
    <property type="entry name" value="Homeodomain-like"/>
    <property type="match status" value="1"/>
</dbReference>
<keyword evidence="3" id="KW-0804">Transcription</keyword>
<dbReference type="InterPro" id="IPR046532">
    <property type="entry name" value="DUF6597"/>
</dbReference>
<evidence type="ECO:0000313" key="6">
    <source>
        <dbReference type="Proteomes" id="UP000192448"/>
    </source>
</evidence>
<dbReference type="InterPro" id="IPR018060">
    <property type="entry name" value="HTH_AraC"/>
</dbReference>
<dbReference type="InterPro" id="IPR009057">
    <property type="entry name" value="Homeodomain-like_sf"/>
</dbReference>
<dbReference type="Pfam" id="PF20240">
    <property type="entry name" value="DUF6597"/>
    <property type="match status" value="1"/>
</dbReference>
<name>A0A1X0ARV5_9MYCO</name>
<dbReference type="InterPro" id="IPR050204">
    <property type="entry name" value="AraC_XylS_family_regulators"/>
</dbReference>
<dbReference type="Pfam" id="PF12833">
    <property type="entry name" value="HTH_18"/>
    <property type="match status" value="1"/>
</dbReference>
<dbReference type="PROSITE" id="PS01124">
    <property type="entry name" value="HTH_ARAC_FAMILY_2"/>
    <property type="match status" value="1"/>
</dbReference>
<accession>A0A1X0ARV5</accession>
<dbReference type="OrthoDB" id="2559672at2"/>
<organism evidence="5 6">
    <name type="scientific">Mycobacterium aquaticum</name>
    <dbReference type="NCBI Taxonomy" id="1927124"/>
    <lineage>
        <taxon>Bacteria</taxon>
        <taxon>Bacillati</taxon>
        <taxon>Actinomycetota</taxon>
        <taxon>Actinomycetes</taxon>
        <taxon>Mycobacteriales</taxon>
        <taxon>Mycobacteriaceae</taxon>
        <taxon>Mycobacterium</taxon>
    </lineage>
</organism>
<feature type="domain" description="HTH araC/xylS-type" evidence="4">
    <location>
        <begin position="155"/>
        <end position="254"/>
    </location>
</feature>
<proteinExistence type="predicted"/>
<keyword evidence="1" id="KW-0805">Transcription regulation</keyword>
<dbReference type="EMBL" id="MVHF01000024">
    <property type="protein sequence ID" value="ORA32645.1"/>
    <property type="molecule type" value="Genomic_DNA"/>
</dbReference>
<evidence type="ECO:0000256" key="3">
    <source>
        <dbReference type="ARBA" id="ARBA00023163"/>
    </source>
</evidence>
<dbReference type="AlphaFoldDB" id="A0A1X0ARV5"/>
<dbReference type="STRING" id="1927124.BST13_21785"/>
<evidence type="ECO:0000256" key="2">
    <source>
        <dbReference type="ARBA" id="ARBA00023125"/>
    </source>
</evidence>
<gene>
    <name evidence="5" type="ORF">BST13_21785</name>
</gene>
<keyword evidence="6" id="KW-1185">Reference proteome</keyword>
<dbReference type="Gene3D" id="1.10.10.60">
    <property type="entry name" value="Homeodomain-like"/>
    <property type="match status" value="1"/>
</dbReference>
<reference evidence="5 6" key="1">
    <citation type="submission" date="2017-02" db="EMBL/GenBank/DDBJ databases">
        <title>The new phylogeny of genus Mycobacterium.</title>
        <authorList>
            <person name="Tortoli E."/>
            <person name="Trovato A."/>
            <person name="Cirillo D.M."/>
        </authorList>
    </citation>
    <scope>NUCLEOTIDE SEQUENCE [LARGE SCALE GENOMIC DNA]</scope>
    <source>
        <strain evidence="5 6">RW6</strain>
    </source>
</reference>
<protein>
    <submittedName>
        <fullName evidence="5">AraC family transcriptional regulator</fullName>
    </submittedName>
</protein>
<dbReference type="RefSeq" id="WP_083166101.1">
    <property type="nucleotide sequence ID" value="NZ_MVHF01000024.1"/>
</dbReference>
<evidence type="ECO:0000256" key="1">
    <source>
        <dbReference type="ARBA" id="ARBA00023015"/>
    </source>
</evidence>
<dbReference type="PANTHER" id="PTHR46796:SF15">
    <property type="entry name" value="BLL1074 PROTEIN"/>
    <property type="match status" value="1"/>
</dbReference>
<sequence length="268" mass="29122">MSGPQLFRPSAALASHVDFFGYWDRARGPTHRSRALPRGAATVIIDLSPRQQVDFYAADGTTRLDVPPAFIAGAGSISYVTQIDTAQTVLTIHFRPGVIFAAELSDLENSCVALTDVWGSAGAGLHARLLDASSPTSRIALVEQFLLPRIRPRHAEVSAVLAAAERDPSMRVAQAVALTGLSPKRLIALFRSEVGLPPKAYLRVRRLQASLRLLDGGATRGADVAALLGYFDQAHFAREFREFTAMTPKQYAHRRMWLPSHVGLSNPS</sequence>